<keyword evidence="16" id="KW-1185">Reference proteome</keyword>
<dbReference type="GO" id="GO:0005743">
    <property type="term" value="C:mitochondrial inner membrane"/>
    <property type="evidence" value="ECO:0007669"/>
    <property type="project" value="UniProtKB-SubCell"/>
</dbReference>
<keyword evidence="4" id="KW-0812">Transmembrane</keyword>
<dbReference type="SUPFAM" id="SSF54928">
    <property type="entry name" value="RNA-binding domain, RBD"/>
    <property type="match status" value="1"/>
</dbReference>
<sequence>MLLHPGLLTAAIRSPSINCTGASRLRFSSTIPIPHQAEQSPKSTEETIQKAEAIKEKDEQRDIESTTGEIDRKAREGIFYFDNIYPVVPGRFLFASYLLSIALGLTEKRVTKIIQKHAFPPEFPIKLTQLIPRYKDGGAFGKFEISADAPNVSQEDAEACIYSYLKDHDYRPIFNPFRRMRVFGVKGVPWIEDLKRSNSTKVRVVFDGEDLSQESLYKVLRRYGTIIDIESPPPGAKDLPRSAIVEFAVRRDACTARNCVNSLTVNNTKIHIVYIPSEKAGAFKKAIVDHPRISIPVILALLATLAVLIFEPIRTWFIKKKVCGSHGLEKYQLYRYLVRLKRDTMSTLNRYLHFSASAQARFEDLWTARQESVGTLQQWIEENVNTFIVVNGPRGSGKNELVSKFALSDRKNVITIDCESLSKARNDTSFVKAASSQLGYFPVFPWMKNITTFVDLIVQGLTGQKTGLSESNETQFKSMLNTTVTALKEVALENYDPNDSEVRLTEESYLQLHSEVKPVVVIKHFLNEVPSADTNDFIYKYLADFASVLVQTNAAHVIFVSNDTSFDKTLSISLPNQLFKILTIGDADPQSAKNFVMQQIIEANKTTEIFEEGTNEKVVLAEPKLSDFPNLDEALRPLGGRMTDLQTFARRIMSGEPPMMASKDLVRQSASEILQMFLLKANPDWTREQVWVIIKMLAELEKKSNDNRASGSSGGWFRGGNDKKNKNHAEPRVTLPTLPFSDLLCTPCFKTIQQQDALVALQHSEMIALIMDNGRPSAIKAGKPLYQAAFKALVADPELKAMMETQLLEKLITTENGKITKFEEELLSLSNLPKRWEINERIDYLSSKLSISQGKIMDYEDKIASYADFVKEFKKQQVAGK</sequence>
<keyword evidence="8 11" id="KW-0496">Mitochondrion</keyword>
<dbReference type="PANTHER" id="PTHR32198">
    <property type="entry name" value="MITOCHONDRIAL ESCAPE PROTEIN 2"/>
    <property type="match status" value="1"/>
</dbReference>
<comment type="similarity">
    <text evidence="2 11">Belongs to the YME2 family.</text>
</comment>
<feature type="compositionally biased region" description="Basic and acidic residues" evidence="12">
    <location>
        <begin position="720"/>
        <end position="729"/>
    </location>
</feature>
<keyword evidence="7" id="KW-1133">Transmembrane helix</keyword>
<comment type="caution">
    <text evidence="15">The sequence shown here is derived from an EMBL/GenBank/DDBJ whole genome shotgun (WGS) entry which is preliminary data.</text>
</comment>
<keyword evidence="11" id="KW-0694">RNA-binding</keyword>
<dbReference type="InterPro" id="IPR018850">
    <property type="entry name" value="Mt_escape_2_C"/>
</dbReference>
<dbReference type="InterPro" id="IPR000504">
    <property type="entry name" value="RRM_dom"/>
</dbReference>
<reference evidence="15" key="1">
    <citation type="submission" date="2014-03" db="EMBL/GenBank/DDBJ databases">
        <authorList>
            <person name="Casaregola S."/>
        </authorList>
    </citation>
    <scope>NUCLEOTIDE SEQUENCE [LARGE SCALE GENOMIC DNA]</scope>
    <source>
        <strain evidence="15">CLIB 918</strain>
    </source>
</reference>
<keyword evidence="5 11" id="KW-0999">Mitochondrion inner membrane</keyword>
<comment type="subcellular location">
    <subcellularLocation>
        <location evidence="1 11">Mitochondrion inner membrane</location>
        <topology evidence="1 11">Single-pass membrane protein</topology>
    </subcellularLocation>
</comment>
<dbReference type="Gene3D" id="3.40.50.300">
    <property type="entry name" value="P-loop containing nucleotide triphosphate hydrolases"/>
    <property type="match status" value="1"/>
</dbReference>
<evidence type="ECO:0000256" key="1">
    <source>
        <dbReference type="ARBA" id="ARBA00004434"/>
    </source>
</evidence>
<evidence type="ECO:0000256" key="10">
    <source>
        <dbReference type="ARBA" id="ARBA00025276"/>
    </source>
</evidence>
<dbReference type="InterPro" id="IPR012677">
    <property type="entry name" value="Nucleotide-bd_a/b_plait_sf"/>
</dbReference>
<name>A0A0J9XCS3_GEOCN</name>
<dbReference type="InterPro" id="IPR039627">
    <property type="entry name" value="Yme2_C"/>
</dbReference>
<evidence type="ECO:0000256" key="6">
    <source>
        <dbReference type="ARBA" id="ARBA00022946"/>
    </source>
</evidence>
<dbReference type="SUPFAM" id="SSF52540">
    <property type="entry name" value="P-loop containing nucleoside triphosphate hydrolases"/>
    <property type="match status" value="1"/>
</dbReference>
<evidence type="ECO:0000259" key="13">
    <source>
        <dbReference type="Pfam" id="PF00076"/>
    </source>
</evidence>
<dbReference type="Proteomes" id="UP000242525">
    <property type="component" value="Unassembled WGS sequence"/>
</dbReference>
<dbReference type="Pfam" id="PF10443">
    <property type="entry name" value="RNA12"/>
    <property type="match status" value="2"/>
</dbReference>
<dbReference type="STRING" id="1173061.A0A0J9XCS3"/>
<feature type="domain" description="RRM" evidence="13">
    <location>
        <begin position="209"/>
        <end position="271"/>
    </location>
</feature>
<evidence type="ECO:0000256" key="4">
    <source>
        <dbReference type="ARBA" id="ARBA00022692"/>
    </source>
</evidence>
<evidence type="ECO:0000313" key="16">
    <source>
        <dbReference type="Proteomes" id="UP000242525"/>
    </source>
</evidence>
<evidence type="ECO:0000256" key="2">
    <source>
        <dbReference type="ARBA" id="ARBA00010320"/>
    </source>
</evidence>
<dbReference type="OrthoDB" id="10267654at2759"/>
<proteinExistence type="inferred from homology"/>
<keyword evidence="11" id="KW-0507">mRNA processing</keyword>
<dbReference type="EMBL" id="CCBN010000009">
    <property type="protein sequence ID" value="CDO55060.1"/>
    <property type="molecule type" value="Genomic_DNA"/>
</dbReference>
<comment type="function">
    <text evidence="10 11">Plays a role in maintaining the mitochondrial genome and in controlling the mtDNA escape. Involved in the regulation of mtDNA nucleotide structure and number. May have a dispensable role in early maturation of pre-rRNA.</text>
</comment>
<dbReference type="AlphaFoldDB" id="A0A0J9XCS3"/>
<keyword evidence="9" id="KW-0472">Membrane</keyword>
<evidence type="ECO:0000256" key="7">
    <source>
        <dbReference type="ARBA" id="ARBA00022989"/>
    </source>
</evidence>
<dbReference type="Pfam" id="PF00076">
    <property type="entry name" value="RRM_1"/>
    <property type="match status" value="1"/>
</dbReference>
<evidence type="ECO:0000256" key="12">
    <source>
        <dbReference type="SAM" id="MobiDB-lite"/>
    </source>
</evidence>
<dbReference type="GO" id="GO:0003723">
    <property type="term" value="F:RNA binding"/>
    <property type="evidence" value="ECO:0007669"/>
    <property type="project" value="UniProtKB-UniRule"/>
</dbReference>
<dbReference type="InterPro" id="IPR035979">
    <property type="entry name" value="RBD_domain_sf"/>
</dbReference>
<feature type="domain" description="Mitochondrial escape protein 2 C-terminal" evidence="14">
    <location>
        <begin position="369"/>
        <end position="701"/>
    </location>
</feature>
<evidence type="ECO:0000256" key="3">
    <source>
        <dbReference type="ARBA" id="ARBA00020222"/>
    </source>
</evidence>
<evidence type="ECO:0000259" key="14">
    <source>
        <dbReference type="Pfam" id="PF10443"/>
    </source>
</evidence>
<dbReference type="Gene3D" id="3.30.70.330">
    <property type="match status" value="1"/>
</dbReference>
<evidence type="ECO:0000256" key="5">
    <source>
        <dbReference type="ARBA" id="ARBA00022792"/>
    </source>
</evidence>
<feature type="region of interest" description="Disordered" evidence="12">
    <location>
        <begin position="704"/>
        <end position="729"/>
    </location>
</feature>
<protein>
    <recommendedName>
        <fullName evidence="3 11">Mitochondrial escape protein 2</fullName>
    </recommendedName>
</protein>
<organism evidence="15 16">
    <name type="scientific">Geotrichum candidum</name>
    <name type="common">Oospora lactis</name>
    <name type="synonym">Dipodascus geotrichum</name>
    <dbReference type="NCBI Taxonomy" id="1173061"/>
    <lineage>
        <taxon>Eukaryota</taxon>
        <taxon>Fungi</taxon>
        <taxon>Dikarya</taxon>
        <taxon>Ascomycota</taxon>
        <taxon>Saccharomycotina</taxon>
        <taxon>Dipodascomycetes</taxon>
        <taxon>Dipodascales</taxon>
        <taxon>Dipodascaceae</taxon>
        <taxon>Geotrichum</taxon>
    </lineage>
</organism>
<evidence type="ECO:0000256" key="8">
    <source>
        <dbReference type="ARBA" id="ARBA00023128"/>
    </source>
</evidence>
<evidence type="ECO:0000313" key="15">
    <source>
        <dbReference type="EMBL" id="CDO55060.1"/>
    </source>
</evidence>
<feature type="domain" description="Mitochondrial escape protein 2 C-terminal" evidence="14">
    <location>
        <begin position="737"/>
        <end position="832"/>
    </location>
</feature>
<evidence type="ECO:0000256" key="11">
    <source>
        <dbReference type="RuleBase" id="RU367108"/>
    </source>
</evidence>
<accession>A0A0J9XCS3</accession>
<gene>
    <name evidence="15" type="ORF">BN980_GECA09s03563g</name>
</gene>
<keyword evidence="6" id="KW-0809">Transit peptide</keyword>
<evidence type="ECO:0000256" key="9">
    <source>
        <dbReference type="ARBA" id="ARBA00023136"/>
    </source>
</evidence>
<dbReference type="PANTHER" id="PTHR32198:SF2">
    <property type="entry name" value="MITOCHONDRIAL ESCAPE PROTEIN 2"/>
    <property type="match status" value="1"/>
</dbReference>
<dbReference type="GO" id="GO:0006397">
    <property type="term" value="P:mRNA processing"/>
    <property type="evidence" value="ECO:0007669"/>
    <property type="project" value="UniProtKB-UniRule"/>
</dbReference>
<dbReference type="InterPro" id="IPR027417">
    <property type="entry name" value="P-loop_NTPase"/>
</dbReference>